<gene>
    <name evidence="2" type="ORF">EAT49_06885</name>
</gene>
<dbReference type="GO" id="GO:0008195">
    <property type="term" value="F:phosphatidate phosphatase activity"/>
    <property type="evidence" value="ECO:0007669"/>
    <property type="project" value="InterPro"/>
</dbReference>
<dbReference type="PANTHER" id="PTHR28208:SF3">
    <property type="entry name" value="PHOSPHATIDATE PHOSPHATASE APP1"/>
    <property type="match status" value="1"/>
</dbReference>
<proteinExistence type="predicted"/>
<dbReference type="OrthoDB" id="9789875at2"/>
<evidence type="ECO:0000313" key="3">
    <source>
        <dbReference type="Proteomes" id="UP000268016"/>
    </source>
</evidence>
<reference evidence="2 3" key="1">
    <citation type="submission" date="2018-10" db="EMBL/GenBank/DDBJ databases">
        <title>Histidinibacterium lentulum gen. nov., sp. nov., a marine bacterium from the culture broth of Picochlorum sp. 122.</title>
        <authorList>
            <person name="Wang G."/>
        </authorList>
    </citation>
    <scope>NUCLEOTIDE SEQUENCE [LARGE SCALE GENOMIC DNA]</scope>
    <source>
        <strain evidence="2 3">B17</strain>
    </source>
</reference>
<comment type="caution">
    <text evidence="2">The sequence shown here is derived from an EMBL/GenBank/DDBJ whole genome shotgun (WGS) entry which is preliminary data.</text>
</comment>
<evidence type="ECO:0000259" key="1">
    <source>
        <dbReference type="Pfam" id="PF09949"/>
    </source>
</evidence>
<dbReference type="InterPro" id="IPR019236">
    <property type="entry name" value="APP1_cat"/>
</dbReference>
<dbReference type="InterPro" id="IPR052935">
    <property type="entry name" value="Mg2+_PAP"/>
</dbReference>
<dbReference type="PANTHER" id="PTHR28208">
    <property type="entry name" value="PHOSPHATIDATE PHOSPHATASE APP1"/>
    <property type="match status" value="1"/>
</dbReference>
<sequence length="344" mass="38166">MMRSRPARALSRLLAAAEQLLDRLRGRHRPRKEPPVLEPYLGYATPERLVLRGRFLSALKRATPQPDQSRWTNLRQMVRLFLTDEVAGVPVSARGVRALSDDEGYVRLEVPRHRSDRGWARVVIAREAEPEGVPAEEAQVGLRALVPRKDARLGVISDIDDTILHTGAWRPVRMLWISLTGNVLTRQVYPDAAALLRSLCEKGRNPVYYVSSSPWNLHDFLGHLFRRADLPEGPMMLRDFGLSEGRIVSDSHGAHKGAAIDALLAANPRLPFVLLGDTGQHDAEIYRAAARRHPGRMRGVALRTPGHGTDAADEVHIRALREDGIPVHVGRTFTGALEALGETG</sequence>
<name>A0A3N2R690_9RHOB</name>
<protein>
    <submittedName>
        <fullName evidence="2">DUF2183 domain-containing protein</fullName>
    </submittedName>
</protein>
<dbReference type="Pfam" id="PF09949">
    <property type="entry name" value="APP1_cat"/>
    <property type="match status" value="1"/>
</dbReference>
<feature type="domain" description="Phosphatidate phosphatase APP1 catalytic" evidence="1">
    <location>
        <begin position="154"/>
        <end position="303"/>
    </location>
</feature>
<dbReference type="AlphaFoldDB" id="A0A3N2R690"/>
<keyword evidence="3" id="KW-1185">Reference proteome</keyword>
<organism evidence="2 3">
    <name type="scientific">Histidinibacterium lentulum</name>
    <dbReference type="NCBI Taxonomy" id="2480588"/>
    <lineage>
        <taxon>Bacteria</taxon>
        <taxon>Pseudomonadati</taxon>
        <taxon>Pseudomonadota</taxon>
        <taxon>Alphaproteobacteria</taxon>
        <taxon>Rhodobacterales</taxon>
        <taxon>Paracoccaceae</taxon>
        <taxon>Histidinibacterium</taxon>
    </lineage>
</organism>
<evidence type="ECO:0000313" key="2">
    <source>
        <dbReference type="EMBL" id="ROU03015.1"/>
    </source>
</evidence>
<dbReference type="Proteomes" id="UP000268016">
    <property type="component" value="Unassembled WGS sequence"/>
</dbReference>
<dbReference type="EMBL" id="RDRB01000003">
    <property type="protein sequence ID" value="ROU03015.1"/>
    <property type="molecule type" value="Genomic_DNA"/>
</dbReference>
<accession>A0A3N2R690</accession>